<dbReference type="Gene3D" id="3.30.310.50">
    <property type="entry name" value="Alpha-D-phosphohexomutase, C-terminal domain"/>
    <property type="match status" value="1"/>
</dbReference>
<sequence length="120" mass="13257">MLQPMDGIMTSTAHVTSDRPMRYGKQLASHFSHKIEASWNKDSATGTAVFPIADTSDSVRCDMSADEGQLVLVLNGPAEHIGQFEEIVARHLLRFAKPGELEVTFVRDNGESSAFVYEEE</sequence>
<dbReference type="Proteomes" id="UP000182744">
    <property type="component" value="Unassembled WGS sequence"/>
</dbReference>
<dbReference type="InterPro" id="IPR014543">
    <property type="entry name" value="UCP028291"/>
</dbReference>
<name>A0A1G7DZI5_9ACTO</name>
<evidence type="ECO:0000313" key="2">
    <source>
        <dbReference type="Proteomes" id="UP000182744"/>
    </source>
</evidence>
<dbReference type="EMBL" id="FNAU01000014">
    <property type="protein sequence ID" value="SDE56834.1"/>
    <property type="molecule type" value="Genomic_DNA"/>
</dbReference>
<dbReference type="AlphaFoldDB" id="A0A1G7DZI5"/>
<protein>
    <recommendedName>
        <fullName evidence="3">DUF2218 domain-containing protein</fullName>
    </recommendedName>
</protein>
<reference evidence="2" key="1">
    <citation type="submission" date="2016-10" db="EMBL/GenBank/DDBJ databases">
        <authorList>
            <person name="Varghese N."/>
        </authorList>
    </citation>
    <scope>NUCLEOTIDE SEQUENCE [LARGE SCALE GENOMIC DNA]</scope>
    <source>
        <strain evidence="2">DSM 20639</strain>
    </source>
</reference>
<accession>A0A1G7DZI5</accession>
<dbReference type="Pfam" id="PF09981">
    <property type="entry name" value="DUF2218"/>
    <property type="match status" value="1"/>
</dbReference>
<gene>
    <name evidence="1" type="ORF">SAMN05421878_1144</name>
</gene>
<evidence type="ECO:0000313" key="1">
    <source>
        <dbReference type="EMBL" id="SDE56834.1"/>
    </source>
</evidence>
<evidence type="ECO:0008006" key="3">
    <source>
        <dbReference type="Google" id="ProtNLM"/>
    </source>
</evidence>
<organism evidence="1 2">
    <name type="scientific">Actinobaculum suis</name>
    <dbReference type="NCBI Taxonomy" id="1657"/>
    <lineage>
        <taxon>Bacteria</taxon>
        <taxon>Bacillati</taxon>
        <taxon>Actinomycetota</taxon>
        <taxon>Actinomycetes</taxon>
        <taxon>Actinomycetales</taxon>
        <taxon>Actinomycetaceae</taxon>
        <taxon>Actinobaculum</taxon>
    </lineage>
</organism>
<keyword evidence="2" id="KW-1185">Reference proteome</keyword>
<proteinExistence type="predicted"/>